<feature type="compositionally biased region" description="Low complexity" evidence="1">
    <location>
        <begin position="312"/>
        <end position="330"/>
    </location>
</feature>
<feature type="compositionally biased region" description="Basic and acidic residues" evidence="1">
    <location>
        <begin position="751"/>
        <end position="763"/>
    </location>
</feature>
<feature type="compositionally biased region" description="Polar residues" evidence="1">
    <location>
        <begin position="294"/>
        <end position="306"/>
    </location>
</feature>
<feature type="region of interest" description="Disordered" evidence="1">
    <location>
        <begin position="734"/>
        <end position="774"/>
    </location>
</feature>
<dbReference type="Proteomes" id="UP001067231">
    <property type="component" value="Unassembled WGS sequence"/>
</dbReference>
<reference evidence="2" key="1">
    <citation type="submission" date="2022-10" db="EMBL/GenBank/DDBJ databases">
        <title>Adaptive evolution leads to modifications in subtelomeric GC content in a zoonotic Cryptosporidium species.</title>
        <authorList>
            <person name="Li J."/>
            <person name="Feng Y."/>
            <person name="Xiao L."/>
        </authorList>
    </citation>
    <scope>NUCLEOTIDE SEQUENCE</scope>
    <source>
        <strain evidence="2">33844</strain>
    </source>
</reference>
<organism evidence="2">
    <name type="scientific">Cryptosporidium canis</name>
    <dbReference type="NCBI Taxonomy" id="195482"/>
    <lineage>
        <taxon>Eukaryota</taxon>
        <taxon>Sar</taxon>
        <taxon>Alveolata</taxon>
        <taxon>Apicomplexa</taxon>
        <taxon>Conoidasida</taxon>
        <taxon>Coccidia</taxon>
        <taxon>Eucoccidiorida</taxon>
        <taxon>Eimeriorina</taxon>
        <taxon>Cryptosporidiidae</taxon>
        <taxon>Cryptosporidium</taxon>
    </lineage>
</organism>
<proteinExistence type="predicted"/>
<dbReference type="AlphaFoldDB" id="A0A9D5HXE7"/>
<feature type="compositionally biased region" description="Polar residues" evidence="1">
    <location>
        <begin position="17"/>
        <end position="37"/>
    </location>
</feature>
<gene>
    <name evidence="2" type="ORF">OJ253_1986</name>
</gene>
<feature type="compositionally biased region" description="Polar residues" evidence="1">
    <location>
        <begin position="192"/>
        <end position="211"/>
    </location>
</feature>
<evidence type="ECO:0000313" key="2">
    <source>
        <dbReference type="EMBL" id="KAJ1608299.1"/>
    </source>
</evidence>
<name>A0A9D5HXE7_9CRYT</name>
<dbReference type="OrthoDB" id="342977at2759"/>
<accession>A0A9D5HXE7</accession>
<protein>
    <submittedName>
        <fullName evidence="2">Uncharacterized protein</fullName>
    </submittedName>
</protein>
<sequence>MNGGFGSRSHNIPEGSLSYSLPNGSSQAQYVHGSSSGRAPGAQETAIPPSLGGGFVGGEGPDHAGAPPRAAPRGMSANQSVGHGNYGQNVYARQVVPSDMGNLMAGTGHSQQAGLQYGDIQQAGNQGASIGSVQEHSAHPYNMEMGYRGNTYAGNQSIQSGGVSSSTNPQYMDIHDNPPSNPYMGSQPHPRAQSQPRPLPQHQSQIRSQPIHSKKYVHSKQQYMPTFSASQPQSPTMSPNQMPSQVRPQTHYLSHTQPPALHGPQPQYYSHSQPSGVQQPLSHPIAHPLPHPYSQGSPSIQASTQMPPGERSQPQGYSSSSSTSNLRQSQAPGLQPSFQSYSSSSIGQMHAVPGPGPNPSYGDDTGGAATGKYRSKPYSQQTGKHGTQQPLNSNPIQPYSQGAVGGVSGASETELRSMSQSISNIGFKTSNIDLGICSFQVNVPNNISDELRNSIIRLVPKEQLNSVFFLVSSLICKNIQFRDFHARLIAILRSSQLVEILENMLRDYFQQNSSSQLMGGSQIPPDSRNQVSHPIISQSSAGRPDYVAAPQGQYSGTVSGCQAYDGALVSSMITHSHSKKSISRHGGHYNMHAKEEILLQMLRHARFRSAVSMIGVDITGPSYHLSKLISGQAAQSKCMIQEEESISKEILGLWTEKLNNFGRYLLSCDSSLNLKFESSDKPGVSIMGKIVQLESQPSPDKPIFSQQAVKTIHRLASFYIRDILKLLLDEEGVNSRRPRDQDLDEEGGDYTEERHKPAGRDYDLPSAKAATPSRVRMRQLQMGHIREAGRLHKDPGSGSSSFGMGKSIGGKGLGMKLNSSGNVSPVKPVMITSLWSCIYKSLRYSMNKYNACEPNAFHNIIIKNRPGSSKDQCSNYILIPESMYRCVESWLLSNAYNQWDKLSVL</sequence>
<feature type="region of interest" description="Disordered" evidence="1">
    <location>
        <begin position="143"/>
        <end position="411"/>
    </location>
</feature>
<feature type="compositionally biased region" description="Polar residues" evidence="1">
    <location>
        <begin position="377"/>
        <end position="400"/>
    </location>
</feature>
<feature type="region of interest" description="Disordered" evidence="1">
    <location>
        <begin position="1"/>
        <end position="77"/>
    </location>
</feature>
<evidence type="ECO:0000256" key="1">
    <source>
        <dbReference type="SAM" id="MobiDB-lite"/>
    </source>
</evidence>
<feature type="compositionally biased region" description="Polar residues" evidence="1">
    <location>
        <begin position="219"/>
        <end position="257"/>
    </location>
</feature>
<feature type="compositionally biased region" description="Polar residues" evidence="1">
    <location>
        <begin position="267"/>
        <end position="281"/>
    </location>
</feature>
<dbReference type="EMBL" id="JAPCXC010000045">
    <property type="protein sequence ID" value="KAJ1608299.1"/>
    <property type="molecule type" value="Genomic_DNA"/>
</dbReference>
<feature type="compositionally biased region" description="Low complexity" evidence="1">
    <location>
        <begin position="64"/>
        <end position="74"/>
    </location>
</feature>
<comment type="caution">
    <text evidence="2">The sequence shown here is derived from an EMBL/GenBank/DDBJ whole genome shotgun (WGS) entry which is preliminary data.</text>
</comment>
<feature type="compositionally biased region" description="Polar residues" evidence="1">
    <location>
        <begin position="152"/>
        <end position="170"/>
    </location>
</feature>